<evidence type="ECO:0000259" key="2">
    <source>
        <dbReference type="Pfam" id="PF05569"/>
    </source>
</evidence>
<accession>A0A927CAU6</accession>
<feature type="domain" description="DUF4825" evidence="3">
    <location>
        <begin position="343"/>
        <end position="435"/>
    </location>
</feature>
<feature type="transmembrane region" description="Helical" evidence="1">
    <location>
        <begin position="118"/>
        <end position="140"/>
    </location>
</feature>
<feature type="transmembrane region" description="Helical" evidence="1">
    <location>
        <begin position="6"/>
        <end position="27"/>
    </location>
</feature>
<proteinExistence type="predicted"/>
<evidence type="ECO:0000313" key="4">
    <source>
        <dbReference type="EMBL" id="MBD2864628.1"/>
    </source>
</evidence>
<dbReference type="AlphaFoldDB" id="A0A927CAU6"/>
<dbReference type="InterPro" id="IPR008756">
    <property type="entry name" value="Peptidase_M56"/>
</dbReference>
<keyword evidence="1" id="KW-0472">Membrane</keyword>
<feature type="transmembrane region" description="Helical" evidence="1">
    <location>
        <begin position="210"/>
        <end position="228"/>
    </location>
</feature>
<evidence type="ECO:0000259" key="3">
    <source>
        <dbReference type="Pfam" id="PF16107"/>
    </source>
</evidence>
<reference evidence="4" key="1">
    <citation type="submission" date="2020-09" db="EMBL/GenBank/DDBJ databases">
        <title>A novel bacterium of genus Paenibacillus, isolated from South China Sea.</title>
        <authorList>
            <person name="Huang H."/>
            <person name="Mo K."/>
            <person name="Hu Y."/>
        </authorList>
    </citation>
    <scope>NUCLEOTIDE SEQUENCE</scope>
    <source>
        <strain evidence="4">IB182363</strain>
    </source>
</reference>
<dbReference type="Pfam" id="PF16107">
    <property type="entry name" value="DUF4825"/>
    <property type="match status" value="1"/>
</dbReference>
<dbReference type="CDD" id="cd07341">
    <property type="entry name" value="M56_BlaR1_MecR1_like"/>
    <property type="match status" value="1"/>
</dbReference>
<evidence type="ECO:0000313" key="5">
    <source>
        <dbReference type="Proteomes" id="UP000639396"/>
    </source>
</evidence>
<dbReference type="RefSeq" id="WP_190930253.1">
    <property type="nucleotide sequence ID" value="NZ_JACXJA010000031.1"/>
</dbReference>
<dbReference type="EMBL" id="JACXJA010000031">
    <property type="protein sequence ID" value="MBD2864628.1"/>
    <property type="molecule type" value="Genomic_DNA"/>
</dbReference>
<dbReference type="PANTHER" id="PTHR34978:SF3">
    <property type="entry name" value="SLR0241 PROTEIN"/>
    <property type="match status" value="1"/>
</dbReference>
<keyword evidence="5" id="KW-1185">Reference proteome</keyword>
<protein>
    <submittedName>
        <fullName evidence="4">DUF4825 domain-containing protein</fullName>
    </submittedName>
</protein>
<dbReference type="Proteomes" id="UP000639396">
    <property type="component" value="Unassembled WGS sequence"/>
</dbReference>
<evidence type="ECO:0000256" key="1">
    <source>
        <dbReference type="SAM" id="Phobius"/>
    </source>
</evidence>
<organism evidence="4 5">
    <name type="scientific">Paenibacillus oceani</name>
    <dbReference type="NCBI Taxonomy" id="2772510"/>
    <lineage>
        <taxon>Bacteria</taxon>
        <taxon>Bacillati</taxon>
        <taxon>Bacillota</taxon>
        <taxon>Bacilli</taxon>
        <taxon>Bacillales</taxon>
        <taxon>Paenibacillaceae</taxon>
        <taxon>Paenibacillus</taxon>
    </lineage>
</organism>
<name>A0A927CAU6_9BACL</name>
<feature type="domain" description="Peptidase M56" evidence="2">
    <location>
        <begin position="7"/>
        <end position="289"/>
    </location>
</feature>
<feature type="transmembrane region" description="Helical" evidence="1">
    <location>
        <begin position="34"/>
        <end position="53"/>
    </location>
</feature>
<dbReference type="PANTHER" id="PTHR34978">
    <property type="entry name" value="POSSIBLE SENSOR-TRANSDUCER PROTEIN BLAR"/>
    <property type="match status" value="1"/>
</dbReference>
<gene>
    <name evidence="4" type="ORF">IDH45_21805</name>
</gene>
<keyword evidence="1" id="KW-1133">Transmembrane helix</keyword>
<dbReference type="InterPro" id="IPR032250">
    <property type="entry name" value="DUF4825"/>
</dbReference>
<dbReference type="Pfam" id="PF05569">
    <property type="entry name" value="Peptidase_M56"/>
    <property type="match status" value="1"/>
</dbReference>
<dbReference type="InterPro" id="IPR052173">
    <property type="entry name" value="Beta-lactam_resp_regulator"/>
</dbReference>
<sequence length="487" mass="53712">MNLFLMILPMSITASLVALAVMVGRLCLRRVPKLFSYILWSAVAVRLLIPVSFSSDFSLLRLVQTQDAGGGYIGRVATLMEVQKNPVVDAGIREISRLVNSALPAIAAPATSTSPLQLILTIGSAIWITGVAGLLIRSIVSYLHLVSRLRTATLVQDNVYETDQIDTPFVCGFWKPKIYIPTGMSENERSYIVLHEQTHIRRRDYLIKPFAFLLVILHWFNPLMWLSYSLMSKDMEMSCDERVVNKMGDRIKVSYSASLLNMSTGRSGALTGSPLAFGENDVKARIKHIITYRKPSSWRMAAYTLVIAVLVVGCTANPKQPPMSSSLQRVAQPHYSGYSLEQLLANKTLYVGSASKVGGLIGGMPKPAGLIADGLELHTKAQPYGVTVHYVRNDPTGISEEGAVNGETFYRNSILMLSLIDNVDWITYSIADQAGRYDGAVYSITFTRGQIEEQIGEDVRRHAADEVGLKRLIDRLPNAKSESVVPL</sequence>
<keyword evidence="1" id="KW-0812">Transmembrane</keyword>
<comment type="caution">
    <text evidence="4">The sequence shown here is derived from an EMBL/GenBank/DDBJ whole genome shotgun (WGS) entry which is preliminary data.</text>
</comment>